<comment type="subcellular location">
    <subcellularLocation>
        <location evidence="3 20">Cytoplasm</location>
    </subcellularLocation>
</comment>
<dbReference type="InterPro" id="IPR006094">
    <property type="entry name" value="Oxid_FAD_bind_N"/>
</dbReference>
<dbReference type="SUPFAM" id="SSF56176">
    <property type="entry name" value="FAD-binding/transporter-associated domain-like"/>
    <property type="match status" value="1"/>
</dbReference>
<evidence type="ECO:0000256" key="3">
    <source>
        <dbReference type="ARBA" id="ARBA00004496"/>
    </source>
</evidence>
<evidence type="ECO:0000313" key="23">
    <source>
        <dbReference type="Proteomes" id="UP000466024"/>
    </source>
</evidence>
<comment type="cofactor">
    <cofactor evidence="1 20">
        <name>FAD</name>
        <dbReference type="ChEBI" id="CHEBI:57692"/>
    </cofactor>
</comment>
<evidence type="ECO:0000256" key="8">
    <source>
        <dbReference type="ARBA" id="ARBA00022490"/>
    </source>
</evidence>
<keyword evidence="11 20" id="KW-0274">FAD</keyword>
<dbReference type="UniPathway" id="UPA00219"/>
<keyword evidence="9 20" id="KW-0132">Cell division</keyword>
<dbReference type="InterPro" id="IPR036318">
    <property type="entry name" value="FAD-bd_PCMH-like_sf"/>
</dbReference>
<evidence type="ECO:0000256" key="4">
    <source>
        <dbReference type="ARBA" id="ARBA00004752"/>
    </source>
</evidence>
<evidence type="ECO:0000256" key="1">
    <source>
        <dbReference type="ARBA" id="ARBA00001974"/>
    </source>
</evidence>
<dbReference type="HAMAP" id="MF_00037">
    <property type="entry name" value="MurB"/>
    <property type="match status" value="1"/>
</dbReference>
<dbReference type="PANTHER" id="PTHR21071:SF4">
    <property type="entry name" value="UDP-N-ACETYLENOLPYRUVOYLGLUCOSAMINE REDUCTASE"/>
    <property type="match status" value="1"/>
</dbReference>
<evidence type="ECO:0000256" key="5">
    <source>
        <dbReference type="ARBA" id="ARBA00010485"/>
    </source>
</evidence>
<comment type="function">
    <text evidence="2 20">Cell wall formation.</text>
</comment>
<evidence type="ECO:0000313" key="22">
    <source>
        <dbReference type="EMBL" id="KAA0019116.1"/>
    </source>
</evidence>
<dbReference type="AlphaFoldDB" id="A0A640WG12"/>
<dbReference type="EC" id="1.3.1.98" evidence="6 20"/>
<dbReference type="GO" id="GO:0008762">
    <property type="term" value="F:UDP-N-acetylmuramate dehydrogenase activity"/>
    <property type="evidence" value="ECO:0007669"/>
    <property type="project" value="UniProtKB-UniRule"/>
</dbReference>
<evidence type="ECO:0000256" key="9">
    <source>
        <dbReference type="ARBA" id="ARBA00022618"/>
    </source>
</evidence>
<accession>A0A640WG12</accession>
<evidence type="ECO:0000256" key="11">
    <source>
        <dbReference type="ARBA" id="ARBA00022827"/>
    </source>
</evidence>
<dbReference type="Gene3D" id="3.90.78.10">
    <property type="entry name" value="UDP-N-acetylenolpyruvoylglucosamine reductase, C-terminal domain"/>
    <property type="match status" value="1"/>
</dbReference>
<feature type="domain" description="FAD-binding PCMH-type" evidence="21">
    <location>
        <begin position="21"/>
        <end position="193"/>
    </location>
</feature>
<dbReference type="SUPFAM" id="SSF56194">
    <property type="entry name" value="Uridine diphospho-N-Acetylenolpyruvylglucosamine reductase, MurB, C-terminal domain"/>
    <property type="match status" value="1"/>
</dbReference>
<dbReference type="GO" id="GO:0071949">
    <property type="term" value="F:FAD binding"/>
    <property type="evidence" value="ECO:0007669"/>
    <property type="project" value="InterPro"/>
</dbReference>
<dbReference type="InterPro" id="IPR016167">
    <property type="entry name" value="FAD-bd_PCMH_sub1"/>
</dbReference>
<comment type="similarity">
    <text evidence="5 20">Belongs to the MurB family.</text>
</comment>
<feature type="active site" evidence="20">
    <location>
        <position position="335"/>
    </location>
</feature>
<dbReference type="PROSITE" id="PS51387">
    <property type="entry name" value="FAD_PCMH"/>
    <property type="match status" value="1"/>
</dbReference>
<proteinExistence type="inferred from homology"/>
<evidence type="ECO:0000256" key="7">
    <source>
        <dbReference type="ARBA" id="ARBA00015188"/>
    </source>
</evidence>
<feature type="active site" description="Proton donor" evidence="20">
    <location>
        <position position="239"/>
    </location>
</feature>
<dbReference type="NCBIfam" id="NF000755">
    <property type="entry name" value="PRK00046.1"/>
    <property type="match status" value="1"/>
</dbReference>
<dbReference type="PANTHER" id="PTHR21071">
    <property type="entry name" value="UDP-N-ACETYLENOLPYRUVOYLGLUCOSAMINE REDUCTASE"/>
    <property type="match status" value="1"/>
</dbReference>
<dbReference type="GO" id="GO:0051301">
    <property type="term" value="P:cell division"/>
    <property type="evidence" value="ECO:0007669"/>
    <property type="project" value="UniProtKB-KW"/>
</dbReference>
<evidence type="ECO:0000256" key="13">
    <source>
        <dbReference type="ARBA" id="ARBA00022960"/>
    </source>
</evidence>
<dbReference type="NCBIfam" id="TIGR00179">
    <property type="entry name" value="murB"/>
    <property type="match status" value="1"/>
</dbReference>
<dbReference type="Gene3D" id="3.30.43.10">
    <property type="entry name" value="Uridine Diphospho-n-acetylenolpyruvylglucosamine Reductase, domain 2"/>
    <property type="match status" value="1"/>
</dbReference>
<dbReference type="InterPro" id="IPR016169">
    <property type="entry name" value="FAD-bd_PCMH_sub2"/>
</dbReference>
<sequence>MAEAIPGLQVDHDLSHANTLALPSRAERFWLARCESDVVRGVELANRHDWGITVLGGGSNVLLPPLVGGLTLRADLAEVSFAAGEEGAVHVEVGAGADWHALVRRCVERELWGIENLALIPGLAGAAPIQNIGAYGVEIADVLDWVELVDRRDGRSRRLSREACGLGYRDSVFKRELANQVVITRLGLTLSTRPSPRLDYGALGERVSDPSSAQAIFEAVCAIRREKLPDPVVTPNAGSFFKNPLVSRARADGLLSEAPTMPHYPQPDGRVKLAAGWLIDQCGLRGLRKGAFGVHDRQALVLVHFGGGTLAELLSFSEEIVDTVHATFGVVLEREPRSIQTAVA</sequence>
<dbReference type="Pfam" id="PF01565">
    <property type="entry name" value="FAD_binding_4"/>
    <property type="match status" value="1"/>
</dbReference>
<name>A0A640WG12_9GAMM</name>
<evidence type="ECO:0000256" key="15">
    <source>
        <dbReference type="ARBA" id="ARBA00023002"/>
    </source>
</evidence>
<gene>
    <name evidence="20 22" type="primary">murB</name>
    <name evidence="22" type="ORF">F0A16_07145</name>
</gene>
<dbReference type="InterPro" id="IPR036635">
    <property type="entry name" value="MurB_C_sf"/>
</dbReference>
<feature type="active site" evidence="20">
    <location>
        <position position="169"/>
    </location>
</feature>
<comment type="pathway">
    <text evidence="4 20">Cell wall biogenesis; peptidoglycan biosynthesis.</text>
</comment>
<dbReference type="Gene3D" id="3.30.465.10">
    <property type="match status" value="1"/>
</dbReference>
<organism evidence="22 23">
    <name type="scientific">Salinicola corii</name>
    <dbReference type="NCBI Taxonomy" id="2606937"/>
    <lineage>
        <taxon>Bacteria</taxon>
        <taxon>Pseudomonadati</taxon>
        <taxon>Pseudomonadota</taxon>
        <taxon>Gammaproteobacteria</taxon>
        <taxon>Oceanospirillales</taxon>
        <taxon>Halomonadaceae</taxon>
        <taxon>Salinicola</taxon>
    </lineage>
</organism>
<evidence type="ECO:0000256" key="10">
    <source>
        <dbReference type="ARBA" id="ARBA00022630"/>
    </source>
</evidence>
<keyword evidence="17 20" id="KW-0961">Cell wall biogenesis/degradation</keyword>
<comment type="catalytic activity">
    <reaction evidence="19 20">
        <text>UDP-N-acetyl-alpha-D-muramate + NADP(+) = UDP-N-acetyl-3-O-(1-carboxyvinyl)-alpha-D-glucosamine + NADPH + H(+)</text>
        <dbReference type="Rhea" id="RHEA:12248"/>
        <dbReference type="ChEBI" id="CHEBI:15378"/>
        <dbReference type="ChEBI" id="CHEBI:57783"/>
        <dbReference type="ChEBI" id="CHEBI:58349"/>
        <dbReference type="ChEBI" id="CHEBI:68483"/>
        <dbReference type="ChEBI" id="CHEBI:70757"/>
        <dbReference type="EC" id="1.3.1.98"/>
    </reaction>
</comment>
<evidence type="ECO:0000256" key="14">
    <source>
        <dbReference type="ARBA" id="ARBA00022984"/>
    </source>
</evidence>
<reference evidence="22 23" key="1">
    <citation type="submission" date="2019-08" db="EMBL/GenBank/DDBJ databases">
        <title>Bioinformatics analysis of the strain L3 and L5.</title>
        <authorList>
            <person name="Li X."/>
        </authorList>
    </citation>
    <scope>NUCLEOTIDE SEQUENCE [LARGE SCALE GENOMIC DNA]</scope>
    <source>
        <strain evidence="22 23">L3</strain>
    </source>
</reference>
<dbReference type="GO" id="GO:0071555">
    <property type="term" value="P:cell wall organization"/>
    <property type="evidence" value="ECO:0007669"/>
    <property type="project" value="UniProtKB-KW"/>
</dbReference>
<evidence type="ECO:0000256" key="16">
    <source>
        <dbReference type="ARBA" id="ARBA00023306"/>
    </source>
</evidence>
<dbReference type="GO" id="GO:0008360">
    <property type="term" value="P:regulation of cell shape"/>
    <property type="evidence" value="ECO:0007669"/>
    <property type="project" value="UniProtKB-KW"/>
</dbReference>
<comment type="caution">
    <text evidence="22">The sequence shown here is derived from an EMBL/GenBank/DDBJ whole genome shotgun (WGS) entry which is preliminary data.</text>
</comment>
<keyword evidence="16 20" id="KW-0131">Cell cycle</keyword>
<dbReference type="Pfam" id="PF02873">
    <property type="entry name" value="MurB_C"/>
    <property type="match status" value="1"/>
</dbReference>
<dbReference type="Proteomes" id="UP000466024">
    <property type="component" value="Unassembled WGS sequence"/>
</dbReference>
<keyword evidence="23" id="KW-1185">Reference proteome</keyword>
<evidence type="ECO:0000256" key="12">
    <source>
        <dbReference type="ARBA" id="ARBA00022857"/>
    </source>
</evidence>
<evidence type="ECO:0000259" key="21">
    <source>
        <dbReference type="PROSITE" id="PS51387"/>
    </source>
</evidence>
<evidence type="ECO:0000256" key="18">
    <source>
        <dbReference type="ARBA" id="ARBA00031026"/>
    </source>
</evidence>
<dbReference type="InterPro" id="IPR016166">
    <property type="entry name" value="FAD-bd_PCMH"/>
</dbReference>
<evidence type="ECO:0000256" key="2">
    <source>
        <dbReference type="ARBA" id="ARBA00003921"/>
    </source>
</evidence>
<keyword evidence="15 20" id="KW-0560">Oxidoreductase</keyword>
<dbReference type="GO" id="GO:0005829">
    <property type="term" value="C:cytosol"/>
    <property type="evidence" value="ECO:0007669"/>
    <property type="project" value="TreeGrafter"/>
</dbReference>
<keyword evidence="12 20" id="KW-0521">NADP</keyword>
<evidence type="ECO:0000256" key="20">
    <source>
        <dbReference type="HAMAP-Rule" id="MF_00037"/>
    </source>
</evidence>
<dbReference type="InterPro" id="IPR003170">
    <property type="entry name" value="MurB"/>
</dbReference>
<evidence type="ECO:0000256" key="19">
    <source>
        <dbReference type="ARBA" id="ARBA00048914"/>
    </source>
</evidence>
<keyword evidence="8 20" id="KW-0963">Cytoplasm</keyword>
<evidence type="ECO:0000256" key="6">
    <source>
        <dbReference type="ARBA" id="ARBA00012518"/>
    </source>
</evidence>
<protein>
    <recommendedName>
        <fullName evidence="7 20">UDP-N-acetylenolpyruvoylglucosamine reductase</fullName>
        <ecNumber evidence="6 20">1.3.1.98</ecNumber>
    </recommendedName>
    <alternativeName>
        <fullName evidence="18 20">UDP-N-acetylmuramate dehydrogenase</fullName>
    </alternativeName>
</protein>
<keyword evidence="13 20" id="KW-0133">Cell shape</keyword>
<dbReference type="GO" id="GO:0009252">
    <property type="term" value="P:peptidoglycan biosynthetic process"/>
    <property type="evidence" value="ECO:0007669"/>
    <property type="project" value="UniProtKB-UniRule"/>
</dbReference>
<keyword evidence="10 20" id="KW-0285">Flavoprotein</keyword>
<evidence type="ECO:0000256" key="17">
    <source>
        <dbReference type="ARBA" id="ARBA00023316"/>
    </source>
</evidence>
<dbReference type="InterPro" id="IPR011601">
    <property type="entry name" value="MurB_C"/>
</dbReference>
<keyword evidence="14 20" id="KW-0573">Peptidoglycan synthesis</keyword>
<dbReference type="EMBL" id="VTPX01000003">
    <property type="protein sequence ID" value="KAA0019116.1"/>
    <property type="molecule type" value="Genomic_DNA"/>
</dbReference>